<accession>R7Q9E3</accession>
<evidence type="ECO:0000313" key="2">
    <source>
        <dbReference type="EMBL" id="CDF34413.1"/>
    </source>
</evidence>
<keyword evidence="3" id="KW-1185">Reference proteome</keyword>
<dbReference type="Gramene" id="CDF34413">
    <property type="protein sequence ID" value="CDF34413"/>
    <property type="gene ID" value="CHC_T00003114001"/>
</dbReference>
<name>R7Q9E3_CHOCR</name>
<dbReference type="GeneID" id="17321939"/>
<reference evidence="3" key="1">
    <citation type="journal article" date="2013" name="Proc. Natl. Acad. Sci. U.S.A.">
        <title>Genome structure and metabolic features in the red seaweed Chondrus crispus shed light on evolution of the Archaeplastida.</title>
        <authorList>
            <person name="Collen J."/>
            <person name="Porcel B."/>
            <person name="Carre W."/>
            <person name="Ball S.G."/>
            <person name="Chaparro C."/>
            <person name="Tonon T."/>
            <person name="Barbeyron T."/>
            <person name="Michel G."/>
            <person name="Noel B."/>
            <person name="Valentin K."/>
            <person name="Elias M."/>
            <person name="Artiguenave F."/>
            <person name="Arun A."/>
            <person name="Aury J.M."/>
            <person name="Barbosa-Neto J.F."/>
            <person name="Bothwell J.H."/>
            <person name="Bouget F.Y."/>
            <person name="Brillet L."/>
            <person name="Cabello-Hurtado F."/>
            <person name="Capella-Gutierrez S."/>
            <person name="Charrier B."/>
            <person name="Cladiere L."/>
            <person name="Cock J.M."/>
            <person name="Coelho S.M."/>
            <person name="Colleoni C."/>
            <person name="Czjzek M."/>
            <person name="Da Silva C."/>
            <person name="Delage L."/>
            <person name="Denoeud F."/>
            <person name="Deschamps P."/>
            <person name="Dittami S.M."/>
            <person name="Gabaldon T."/>
            <person name="Gachon C.M."/>
            <person name="Groisillier A."/>
            <person name="Herve C."/>
            <person name="Jabbari K."/>
            <person name="Katinka M."/>
            <person name="Kloareg B."/>
            <person name="Kowalczyk N."/>
            <person name="Labadie K."/>
            <person name="Leblanc C."/>
            <person name="Lopez P.J."/>
            <person name="McLachlan D.H."/>
            <person name="Meslet-Cladiere L."/>
            <person name="Moustafa A."/>
            <person name="Nehr Z."/>
            <person name="Nyvall Collen P."/>
            <person name="Panaud O."/>
            <person name="Partensky F."/>
            <person name="Poulain J."/>
            <person name="Rensing S.A."/>
            <person name="Rousvoal S."/>
            <person name="Samson G."/>
            <person name="Symeonidi A."/>
            <person name="Weissenbach J."/>
            <person name="Zambounis A."/>
            <person name="Wincker P."/>
            <person name="Boyen C."/>
        </authorList>
    </citation>
    <scope>NUCLEOTIDE SEQUENCE [LARGE SCALE GENOMIC DNA]</scope>
    <source>
        <strain evidence="3">cv. Stackhouse</strain>
    </source>
</reference>
<gene>
    <name evidence="2" type="ORF">CHC_T00003114001</name>
</gene>
<dbReference type="EMBL" id="HG001691">
    <property type="protein sequence ID" value="CDF34413.1"/>
    <property type="molecule type" value="Genomic_DNA"/>
</dbReference>
<feature type="compositionally biased region" description="Basic residues" evidence="1">
    <location>
        <begin position="323"/>
        <end position="342"/>
    </location>
</feature>
<feature type="region of interest" description="Disordered" evidence="1">
    <location>
        <begin position="358"/>
        <end position="410"/>
    </location>
</feature>
<dbReference type="AlphaFoldDB" id="R7Q9E3"/>
<proteinExistence type="predicted"/>
<protein>
    <submittedName>
        <fullName evidence="2">Uncharacterized protein</fullName>
    </submittedName>
</protein>
<feature type="region of interest" description="Disordered" evidence="1">
    <location>
        <begin position="322"/>
        <end position="342"/>
    </location>
</feature>
<sequence length="410" mass="47354">MPLLYCSTAQYCTFTARYAILQHLQLILHRLTNTASSFRLALTHSPDFRPVKNFAPVIPPLRIVLVLPIRHPVIPQRNMPIPGRIRHRPERLSELDSSLVLRRTLRVPSLRHANSRVSTEQVPPPQKRLHILLLLRHAQHIELMRERDRALRRRLVQLPGHVHQKVPRAKLLHVHVDRALRHVLDVLLAPLLRVEKVLQRALIQRPRLVELLRRVHALQKPARPFATLEQHDAGVDHEPVHGHENVVPVVDHALQAHTLVDHERVRVGPQHPVAVPADARGHRELDLAERRRALVDGEPVVRRAEAHAIPLHRLRFAVAGPVARRRQRRHPLPQTSRPRRRVRHHLVPLPRRVPHLVGLRDRPQPREERGAVVHVQKGDSPRRVRRGGRRGGRRGRRLAQVKRKEEARGG</sequence>
<dbReference type="RefSeq" id="XP_005714232.1">
    <property type="nucleotide sequence ID" value="XM_005714175.1"/>
</dbReference>
<organism evidence="2 3">
    <name type="scientific">Chondrus crispus</name>
    <name type="common">Carrageen Irish moss</name>
    <name type="synonym">Polymorpha crispa</name>
    <dbReference type="NCBI Taxonomy" id="2769"/>
    <lineage>
        <taxon>Eukaryota</taxon>
        <taxon>Rhodophyta</taxon>
        <taxon>Florideophyceae</taxon>
        <taxon>Rhodymeniophycidae</taxon>
        <taxon>Gigartinales</taxon>
        <taxon>Gigartinaceae</taxon>
        <taxon>Chondrus</taxon>
    </lineage>
</organism>
<feature type="compositionally biased region" description="Basic residues" evidence="1">
    <location>
        <begin position="383"/>
        <end position="401"/>
    </location>
</feature>
<dbReference type="Proteomes" id="UP000012073">
    <property type="component" value="Unassembled WGS sequence"/>
</dbReference>
<evidence type="ECO:0000256" key="1">
    <source>
        <dbReference type="SAM" id="MobiDB-lite"/>
    </source>
</evidence>
<dbReference type="KEGG" id="ccp:CHC_T00003114001"/>
<feature type="compositionally biased region" description="Basic and acidic residues" evidence="1">
    <location>
        <begin position="358"/>
        <end position="382"/>
    </location>
</feature>
<evidence type="ECO:0000313" key="3">
    <source>
        <dbReference type="Proteomes" id="UP000012073"/>
    </source>
</evidence>